<dbReference type="Pfam" id="PF00759">
    <property type="entry name" value="Glyco_hydro_9"/>
    <property type="match status" value="1"/>
</dbReference>
<gene>
    <name evidence="11" type="ORF">AT746_17635</name>
</gene>
<keyword evidence="3 6" id="KW-0119">Carbohydrate metabolism</keyword>
<evidence type="ECO:0000313" key="12">
    <source>
        <dbReference type="Proteomes" id="UP000068447"/>
    </source>
</evidence>
<keyword evidence="12" id="KW-1185">Reference proteome</keyword>
<dbReference type="InterPro" id="IPR013783">
    <property type="entry name" value="Ig-like_fold"/>
</dbReference>
<comment type="catalytic activity">
    <reaction evidence="8">
        <text>Endohydrolysis of (1-&gt;4)-beta-D-glucosidic linkages in cellulose, lichenin and cereal beta-D-glucans.</text>
        <dbReference type="EC" id="3.2.1.4"/>
    </reaction>
</comment>
<dbReference type="Pfam" id="PF02927">
    <property type="entry name" value="CelD_N"/>
    <property type="match status" value="1"/>
</dbReference>
<sequence>MMLFRCFLLLITVLLVGCGDQETSSQPLKEDPESQPVSVQVNQLGYLPDGDKLAVSTGQGNQSFRLVSQEGEVIFTGFSSELKFWEPAGEQVSLADFSELQQPGAYQLQVEGSDPIAVQIGEDVFEQIHDAAIKAYYFNRASVQLTPEFAGAWARPAGHPDDRVRVHASAASAERPAGTEIAGPKGWYDAGDYNKYIVNSGVSTYTLLQAWNDFEDFYRQRHWQIPESANELPDLIDEILWNLEWMRAMQDPHDGGVYHKLTTLNFAAAVMPHEATAQRYVVQKTTAAALNYAAVMASASRVFEDFTQQHPGLADDYRQSAELAWQWAVENPGVIYQQPEDVSTGAYGDQQLEDEFSWAAAELYLATGNADYLQAFFARDKEIKEASWSHVAALGYYSLATSDSLSGEDKQRVIQRIVSAADKMLAQHQQSAYGVAMVEEDFVWGSNGVALNKAVLVYQAWQLSGEQGYLQVAQGLLDYVLGRNPTGYSYVTGYGHKTPMHIHHRQSEADDISEPVPGWLAGGPQPGWQDECSYPSRLPAKSYVDDWCSYSTNEVTINWNAPLVYLLAAFSSDSQQESP</sequence>
<dbReference type="InterPro" id="IPR008928">
    <property type="entry name" value="6-hairpin_glycosidase_sf"/>
</dbReference>
<dbReference type="PROSITE" id="PS51257">
    <property type="entry name" value="PROKAR_LIPOPROTEIN"/>
    <property type="match status" value="1"/>
</dbReference>
<feature type="active site" evidence="7">
    <location>
        <position position="545"/>
    </location>
</feature>
<proteinExistence type="inferred from homology"/>
<dbReference type="EMBL" id="CP013650">
    <property type="protein sequence ID" value="ALT00541.1"/>
    <property type="molecule type" value="Genomic_DNA"/>
</dbReference>
<dbReference type="PROSITE" id="PS00698">
    <property type="entry name" value="GH9_3"/>
    <property type="match status" value="1"/>
</dbReference>
<dbReference type="SUPFAM" id="SSF48208">
    <property type="entry name" value="Six-hairpin glycosidases"/>
    <property type="match status" value="1"/>
</dbReference>
<evidence type="ECO:0000256" key="6">
    <source>
        <dbReference type="PROSITE-ProRule" id="PRU10059"/>
    </source>
</evidence>
<dbReference type="Proteomes" id="UP000068447">
    <property type="component" value="Chromosome"/>
</dbReference>
<dbReference type="EC" id="3.2.1.4" evidence="8"/>
<dbReference type="CDD" id="cd02850">
    <property type="entry name" value="E_set_Cellulase_N"/>
    <property type="match status" value="1"/>
</dbReference>
<dbReference type="InterPro" id="IPR012341">
    <property type="entry name" value="6hp_glycosidase-like_sf"/>
</dbReference>
<comment type="similarity">
    <text evidence="1 6 8">Belongs to the glycosyl hydrolase 9 (cellulase E) family.</text>
</comment>
<dbReference type="InterPro" id="IPR004197">
    <property type="entry name" value="Cellulase_Ig-like"/>
</dbReference>
<dbReference type="PROSITE" id="PS00592">
    <property type="entry name" value="GH9_2"/>
    <property type="match status" value="1"/>
</dbReference>
<keyword evidence="8" id="KW-0732">Signal</keyword>
<dbReference type="SUPFAM" id="SSF81296">
    <property type="entry name" value="E set domains"/>
    <property type="match status" value="1"/>
</dbReference>
<organism evidence="11 12">
    <name type="scientific">Lacimicrobium alkaliphilum</name>
    <dbReference type="NCBI Taxonomy" id="1526571"/>
    <lineage>
        <taxon>Bacteria</taxon>
        <taxon>Pseudomonadati</taxon>
        <taxon>Pseudomonadota</taxon>
        <taxon>Gammaproteobacteria</taxon>
        <taxon>Alteromonadales</taxon>
        <taxon>Alteromonadaceae</taxon>
        <taxon>Lacimicrobium</taxon>
    </lineage>
</organism>
<evidence type="ECO:0000256" key="5">
    <source>
        <dbReference type="ARBA" id="ARBA00023326"/>
    </source>
</evidence>
<evidence type="ECO:0000256" key="3">
    <source>
        <dbReference type="ARBA" id="ARBA00023277"/>
    </source>
</evidence>
<evidence type="ECO:0000259" key="10">
    <source>
        <dbReference type="Pfam" id="PF02927"/>
    </source>
</evidence>
<dbReference type="InterPro" id="IPR014756">
    <property type="entry name" value="Ig_E-set"/>
</dbReference>
<dbReference type="GO" id="GO:0008810">
    <property type="term" value="F:cellulase activity"/>
    <property type="evidence" value="ECO:0007669"/>
    <property type="project" value="UniProtKB-EC"/>
</dbReference>
<evidence type="ECO:0000256" key="1">
    <source>
        <dbReference type="ARBA" id="ARBA00007072"/>
    </source>
</evidence>
<dbReference type="STRING" id="1526571.AT746_17635"/>
<dbReference type="InterPro" id="IPR001701">
    <property type="entry name" value="Glyco_hydro_9"/>
</dbReference>
<evidence type="ECO:0000256" key="4">
    <source>
        <dbReference type="ARBA" id="ARBA00023295"/>
    </source>
</evidence>
<dbReference type="KEGG" id="lal:AT746_17635"/>
<reference evidence="11 12" key="1">
    <citation type="submission" date="2015-12" db="EMBL/GenBank/DDBJ databases">
        <title>Complete genome of Lacimicrobium alkaliphilum KCTC 32984.</title>
        <authorList>
            <person name="Kim S.-G."/>
            <person name="Lee Y.-J."/>
        </authorList>
    </citation>
    <scope>NUCLEOTIDE SEQUENCE [LARGE SCALE GENOMIC DNA]</scope>
    <source>
        <strain evidence="11 12">YelD216</strain>
    </source>
</reference>
<dbReference type="InterPro" id="IPR018221">
    <property type="entry name" value="Glyco_hydro_9_His_AS"/>
</dbReference>
<dbReference type="OrthoDB" id="9808897at2"/>
<dbReference type="Gene3D" id="2.60.40.10">
    <property type="entry name" value="Immunoglobulins"/>
    <property type="match status" value="1"/>
</dbReference>
<feature type="active site" evidence="6">
    <location>
        <position position="503"/>
    </location>
</feature>
<feature type="active site" evidence="7">
    <location>
        <position position="554"/>
    </location>
</feature>
<evidence type="ECO:0000256" key="2">
    <source>
        <dbReference type="ARBA" id="ARBA00022801"/>
    </source>
</evidence>
<protein>
    <recommendedName>
        <fullName evidence="8">Endoglucanase</fullName>
        <ecNumber evidence="8">3.2.1.4</ecNumber>
    </recommendedName>
</protein>
<dbReference type="GO" id="GO:0030245">
    <property type="term" value="P:cellulose catabolic process"/>
    <property type="evidence" value="ECO:0007669"/>
    <property type="project" value="UniProtKB-KW"/>
</dbReference>
<feature type="signal peptide" evidence="8">
    <location>
        <begin position="1"/>
        <end position="18"/>
    </location>
</feature>
<feature type="domain" description="Cellulase Ig-like" evidence="10">
    <location>
        <begin position="38"/>
        <end position="113"/>
    </location>
</feature>
<evidence type="ECO:0000256" key="7">
    <source>
        <dbReference type="PROSITE-ProRule" id="PRU10060"/>
    </source>
</evidence>
<dbReference type="AlphaFoldDB" id="A0A0U2ZQN0"/>
<feature type="domain" description="Glycoside hydrolase family 9" evidence="9">
    <location>
        <begin position="126"/>
        <end position="567"/>
    </location>
</feature>
<keyword evidence="2 6" id="KW-0378">Hydrolase</keyword>
<keyword evidence="8" id="KW-0136">Cellulose degradation</keyword>
<evidence type="ECO:0000313" key="11">
    <source>
        <dbReference type="EMBL" id="ALT00541.1"/>
    </source>
</evidence>
<dbReference type="PANTHER" id="PTHR22298">
    <property type="entry name" value="ENDO-1,4-BETA-GLUCANASE"/>
    <property type="match status" value="1"/>
</dbReference>
<name>A0A0U2ZQN0_9ALTE</name>
<dbReference type="Gene3D" id="1.50.10.10">
    <property type="match status" value="1"/>
</dbReference>
<evidence type="ECO:0000259" key="9">
    <source>
        <dbReference type="Pfam" id="PF00759"/>
    </source>
</evidence>
<evidence type="ECO:0000256" key="8">
    <source>
        <dbReference type="RuleBase" id="RU361166"/>
    </source>
</evidence>
<dbReference type="InterPro" id="IPR033126">
    <property type="entry name" value="Glyco_hydro_9_Asp/Glu_AS"/>
</dbReference>
<keyword evidence="5 6" id="KW-0624">Polysaccharide degradation</keyword>
<keyword evidence="4 6" id="KW-0326">Glycosidase</keyword>
<accession>A0A0U2ZQN0</accession>
<feature type="chain" id="PRO_5006772993" description="Endoglucanase" evidence="8">
    <location>
        <begin position="19"/>
        <end position="579"/>
    </location>
</feature>